<dbReference type="RefSeq" id="WP_144834792.1">
    <property type="nucleotide sequence ID" value="NZ_JAWDIU010000002.1"/>
</dbReference>
<name>A0ABU3RVB3_9MICO</name>
<keyword evidence="3" id="KW-1185">Reference proteome</keyword>
<organism evidence="2 3">
    <name type="scientific">Microbacterium algihabitans</name>
    <dbReference type="NCBI Taxonomy" id="3075992"/>
    <lineage>
        <taxon>Bacteria</taxon>
        <taxon>Bacillati</taxon>
        <taxon>Actinomycetota</taxon>
        <taxon>Actinomycetes</taxon>
        <taxon>Micrococcales</taxon>
        <taxon>Microbacteriaceae</taxon>
        <taxon>Microbacterium</taxon>
    </lineage>
</organism>
<feature type="compositionally biased region" description="Basic and acidic residues" evidence="1">
    <location>
        <begin position="80"/>
        <end position="91"/>
    </location>
</feature>
<evidence type="ECO:0000256" key="1">
    <source>
        <dbReference type="SAM" id="MobiDB-lite"/>
    </source>
</evidence>
<feature type="region of interest" description="Disordered" evidence="1">
    <location>
        <begin position="72"/>
        <end position="100"/>
    </location>
</feature>
<proteinExistence type="predicted"/>
<sequence length="100" mass="10791">MAHSIQRVHVTVDGVTHALAPLENADDLRRQILSAVHAQGGFLTVTADDGRKMSILVTPATSATIAVETVHLSSASAEPQRVDRPTPRTHDEDDMPFDLI</sequence>
<comment type="caution">
    <text evidence="2">The sequence shown here is derived from an EMBL/GenBank/DDBJ whole genome shotgun (WGS) entry which is preliminary data.</text>
</comment>
<evidence type="ECO:0000313" key="2">
    <source>
        <dbReference type="EMBL" id="MDU0326808.1"/>
    </source>
</evidence>
<accession>A0ABU3RVB3</accession>
<dbReference type="EMBL" id="JAWDIU010000002">
    <property type="protein sequence ID" value="MDU0326808.1"/>
    <property type="molecule type" value="Genomic_DNA"/>
</dbReference>
<gene>
    <name evidence="2" type="ORF">RWH43_08570</name>
</gene>
<reference evidence="2 3" key="1">
    <citation type="submission" date="2023-09" db="EMBL/GenBank/DDBJ databases">
        <title>Microbacterium fusihabitans sp. nov., Microbacterium phycihabitans sp. nov., and Microbacterium cervinum sp. nov., isolated from dried seaweeds of beach.</title>
        <authorList>
            <person name="Lee S.D."/>
        </authorList>
    </citation>
    <scope>NUCLEOTIDE SEQUENCE [LARGE SCALE GENOMIC DNA]</scope>
    <source>
        <strain evidence="2 3">KSW2-21</strain>
    </source>
</reference>
<dbReference type="Proteomes" id="UP001256673">
    <property type="component" value="Unassembled WGS sequence"/>
</dbReference>
<protein>
    <submittedName>
        <fullName evidence="2">Uncharacterized protein</fullName>
    </submittedName>
</protein>
<evidence type="ECO:0000313" key="3">
    <source>
        <dbReference type="Proteomes" id="UP001256673"/>
    </source>
</evidence>